<feature type="transmembrane region" description="Helical" evidence="4">
    <location>
        <begin position="194"/>
        <end position="215"/>
    </location>
</feature>
<organism evidence="6 7">
    <name type="scientific">Raoultibacter massiliensis</name>
    <dbReference type="NCBI Taxonomy" id="1852371"/>
    <lineage>
        <taxon>Bacteria</taxon>
        <taxon>Bacillati</taxon>
        <taxon>Actinomycetota</taxon>
        <taxon>Coriobacteriia</taxon>
        <taxon>Eggerthellales</taxon>
        <taxon>Eggerthellaceae</taxon>
        <taxon>Raoultibacter</taxon>
    </lineage>
</organism>
<dbReference type="InterPro" id="IPR000792">
    <property type="entry name" value="Tscrpt_reg_LuxR_C"/>
</dbReference>
<dbReference type="SMART" id="SM00421">
    <property type="entry name" value="HTH_LUXR"/>
    <property type="match status" value="1"/>
</dbReference>
<dbReference type="PANTHER" id="PTHR44688:SF16">
    <property type="entry name" value="DNA-BINDING TRANSCRIPTIONAL ACTIVATOR DEVR_DOSR"/>
    <property type="match status" value="1"/>
</dbReference>
<proteinExistence type="predicted"/>
<feature type="transmembrane region" description="Helical" evidence="4">
    <location>
        <begin position="259"/>
        <end position="277"/>
    </location>
</feature>
<dbReference type="InterPro" id="IPR016032">
    <property type="entry name" value="Sig_transdc_resp-reg_C-effctor"/>
</dbReference>
<keyword evidence="4" id="KW-0472">Membrane</keyword>
<keyword evidence="3" id="KW-0804">Transcription</keyword>
<gene>
    <name evidence="6" type="ORF">AAA083_10740</name>
</gene>
<evidence type="ECO:0000256" key="4">
    <source>
        <dbReference type="SAM" id="Phobius"/>
    </source>
</evidence>
<feature type="transmembrane region" description="Helical" evidence="4">
    <location>
        <begin position="39"/>
        <end position="58"/>
    </location>
</feature>
<dbReference type="InterPro" id="IPR036388">
    <property type="entry name" value="WH-like_DNA-bd_sf"/>
</dbReference>
<evidence type="ECO:0000256" key="3">
    <source>
        <dbReference type="ARBA" id="ARBA00023163"/>
    </source>
</evidence>
<feature type="transmembrane region" description="Helical" evidence="4">
    <location>
        <begin position="125"/>
        <end position="144"/>
    </location>
</feature>
<evidence type="ECO:0000313" key="6">
    <source>
        <dbReference type="EMBL" id="MEQ3363452.1"/>
    </source>
</evidence>
<protein>
    <submittedName>
        <fullName evidence="6">Helix-turn-helix domain-containing protein</fullName>
    </submittedName>
</protein>
<evidence type="ECO:0000256" key="1">
    <source>
        <dbReference type="ARBA" id="ARBA00023015"/>
    </source>
</evidence>
<dbReference type="PANTHER" id="PTHR44688">
    <property type="entry name" value="DNA-BINDING TRANSCRIPTIONAL ACTIVATOR DEVR_DOSR"/>
    <property type="match status" value="1"/>
</dbReference>
<keyword evidence="7" id="KW-1185">Reference proteome</keyword>
<dbReference type="RefSeq" id="WP_102373292.1">
    <property type="nucleotide sequence ID" value="NZ_JBBNOP010000009.1"/>
</dbReference>
<keyword evidence="2" id="KW-0238">DNA-binding</keyword>
<feature type="transmembrane region" description="Helical" evidence="4">
    <location>
        <begin position="289"/>
        <end position="308"/>
    </location>
</feature>
<keyword evidence="1" id="KW-0805">Transcription regulation</keyword>
<feature type="transmembrane region" description="Helical" evidence="4">
    <location>
        <begin position="98"/>
        <end position="118"/>
    </location>
</feature>
<feature type="transmembrane region" description="Helical" evidence="4">
    <location>
        <begin position="352"/>
        <end position="373"/>
    </location>
</feature>
<dbReference type="Gene3D" id="1.10.10.10">
    <property type="entry name" value="Winged helix-like DNA-binding domain superfamily/Winged helix DNA-binding domain"/>
    <property type="match status" value="1"/>
</dbReference>
<dbReference type="Proteomes" id="UP001487305">
    <property type="component" value="Unassembled WGS sequence"/>
</dbReference>
<accession>A0ABV1JHC5</accession>
<keyword evidence="4" id="KW-0812">Transmembrane</keyword>
<evidence type="ECO:0000313" key="7">
    <source>
        <dbReference type="Proteomes" id="UP001487305"/>
    </source>
</evidence>
<reference evidence="6 7" key="1">
    <citation type="submission" date="2024-04" db="EMBL/GenBank/DDBJ databases">
        <title>Human intestinal bacterial collection.</title>
        <authorList>
            <person name="Pauvert C."/>
            <person name="Hitch T.C.A."/>
            <person name="Clavel T."/>
        </authorList>
    </citation>
    <scope>NUCLEOTIDE SEQUENCE [LARGE SCALE GENOMIC DNA]</scope>
    <source>
        <strain evidence="6 7">CLA-KB-H42</strain>
    </source>
</reference>
<name>A0ABV1JHC5_9ACTN</name>
<dbReference type="SUPFAM" id="SSF46894">
    <property type="entry name" value="C-terminal effector domain of the bipartite response regulators"/>
    <property type="match status" value="1"/>
</dbReference>
<evidence type="ECO:0000259" key="5">
    <source>
        <dbReference type="PROSITE" id="PS50043"/>
    </source>
</evidence>
<feature type="transmembrane region" description="Helical" evidence="4">
    <location>
        <begin position="7"/>
        <end position="27"/>
    </location>
</feature>
<feature type="transmembrane region" description="Helical" evidence="4">
    <location>
        <begin position="315"/>
        <end position="332"/>
    </location>
</feature>
<keyword evidence="4" id="KW-1133">Transmembrane helix</keyword>
<comment type="caution">
    <text evidence="6">The sequence shown here is derived from an EMBL/GenBank/DDBJ whole genome shotgun (WGS) entry which is preliminary data.</text>
</comment>
<feature type="transmembrane region" description="Helical" evidence="4">
    <location>
        <begin position="156"/>
        <end position="173"/>
    </location>
</feature>
<dbReference type="PRINTS" id="PR00038">
    <property type="entry name" value="HTHLUXR"/>
</dbReference>
<dbReference type="CDD" id="cd06170">
    <property type="entry name" value="LuxR_C_like"/>
    <property type="match status" value="1"/>
</dbReference>
<feature type="transmembrane region" description="Helical" evidence="4">
    <location>
        <begin position="227"/>
        <end position="247"/>
    </location>
</feature>
<feature type="transmembrane region" description="Helical" evidence="4">
    <location>
        <begin position="67"/>
        <end position="86"/>
    </location>
</feature>
<sequence length="512" mass="55405">MLKDSSYPQWLLWAVIIGDGLFVVLQIPSPNFFGFGMTPFPLLLAETLTYLLGGYVAYRLRVYTSKYLYAVCFALVVVLCAVLFAFDVPADLVAPLQIGVYGALALLNLCWGVSFASFKPSISVILVIGSYIIWSLCSLLFSLNIGDSVGLSGLRMLFPLASLVILGFCLARLDFGTKQKRYEPDGSQESFGHLLMGVKEIVLGTIAFSFIFGSIMEMDVVQGASGYIVSPEAQIATIAVSVALLLYVVRDGMRVQFRVLILVPLALATVLMARAVLESQSFFTNGLPLALFNFFGQLVWVVFAWKGYESKANSLVLFAIGLGSMRLGLLLGRGSVEVLSNVVGISEATANLVSIVGLWALFIGVLVTVVVILKRQNAETTPFEPGEDESLFGVAGAALGFGNAAAALDASSSTAVASAQPTVQTESEEDVDEKGLYERKFTEAIEGAGLTERESEILMMYASGRSAVYIAEELFLSNYTVKTHLRRCYAKLGIHSRQELLDLVWKGQLPPA</sequence>
<feature type="domain" description="HTH luxR-type" evidence="5">
    <location>
        <begin position="443"/>
        <end position="508"/>
    </location>
</feature>
<dbReference type="Pfam" id="PF00196">
    <property type="entry name" value="GerE"/>
    <property type="match status" value="1"/>
</dbReference>
<dbReference type="PROSITE" id="PS50043">
    <property type="entry name" value="HTH_LUXR_2"/>
    <property type="match status" value="1"/>
</dbReference>
<evidence type="ECO:0000256" key="2">
    <source>
        <dbReference type="ARBA" id="ARBA00023125"/>
    </source>
</evidence>
<dbReference type="EMBL" id="JBBNOP010000009">
    <property type="protein sequence ID" value="MEQ3363452.1"/>
    <property type="molecule type" value="Genomic_DNA"/>
</dbReference>